<evidence type="ECO:0000313" key="3">
    <source>
        <dbReference type="EMBL" id="KAK2601050.1"/>
    </source>
</evidence>
<dbReference type="InterPro" id="IPR054505">
    <property type="entry name" value="Myb_DNA-bind_8"/>
</dbReference>
<keyword evidence="4" id="KW-1185">Reference proteome</keyword>
<accession>A0AAD9S786</accession>
<organism evidence="3 4">
    <name type="scientific">Phomopsis amygdali</name>
    <name type="common">Fusicoccum amygdali</name>
    <dbReference type="NCBI Taxonomy" id="1214568"/>
    <lineage>
        <taxon>Eukaryota</taxon>
        <taxon>Fungi</taxon>
        <taxon>Dikarya</taxon>
        <taxon>Ascomycota</taxon>
        <taxon>Pezizomycotina</taxon>
        <taxon>Sordariomycetes</taxon>
        <taxon>Sordariomycetidae</taxon>
        <taxon>Diaporthales</taxon>
        <taxon>Diaporthaceae</taxon>
        <taxon>Diaporthe</taxon>
    </lineage>
</organism>
<dbReference type="Pfam" id="PF22980">
    <property type="entry name" value="Myb_DNA-bind_8"/>
    <property type="match status" value="1"/>
</dbReference>
<evidence type="ECO:0000256" key="1">
    <source>
        <dbReference type="SAM" id="MobiDB-lite"/>
    </source>
</evidence>
<name>A0AAD9S786_PHOAM</name>
<feature type="compositionally biased region" description="Basic and acidic residues" evidence="1">
    <location>
        <begin position="111"/>
        <end position="128"/>
    </location>
</feature>
<dbReference type="EMBL" id="JAUJFL010000006">
    <property type="protein sequence ID" value="KAK2601050.1"/>
    <property type="molecule type" value="Genomic_DNA"/>
</dbReference>
<gene>
    <name evidence="3" type="ORF">N8I77_010525</name>
</gene>
<proteinExistence type="predicted"/>
<comment type="caution">
    <text evidence="3">The sequence shown here is derived from an EMBL/GenBank/DDBJ whole genome shotgun (WGS) entry which is preliminary data.</text>
</comment>
<sequence length="128" mass="13944">MATSKESVTLNEAQTSFLALLMRNIQTKPDIDFDAVAKELGINTKSAKERFRLLSIKMGWKDGPKTPSTPKKPTGVTKRTPGKVGTNSAKKGGKGKMQEPATPNGDDDSDELVKDEDFDKVAKDEFEA</sequence>
<dbReference type="AlphaFoldDB" id="A0AAD9S786"/>
<protein>
    <recommendedName>
        <fullName evidence="2">Myb-like DNA-binding domain-containing protein</fullName>
    </recommendedName>
</protein>
<dbReference type="Proteomes" id="UP001265746">
    <property type="component" value="Unassembled WGS sequence"/>
</dbReference>
<feature type="compositionally biased region" description="Low complexity" evidence="1">
    <location>
        <begin position="65"/>
        <end position="78"/>
    </location>
</feature>
<evidence type="ECO:0000313" key="4">
    <source>
        <dbReference type="Proteomes" id="UP001265746"/>
    </source>
</evidence>
<reference evidence="3" key="1">
    <citation type="submission" date="2023-06" db="EMBL/GenBank/DDBJ databases">
        <authorList>
            <person name="Noh H."/>
        </authorList>
    </citation>
    <scope>NUCLEOTIDE SEQUENCE</scope>
    <source>
        <strain evidence="3">DUCC20226</strain>
    </source>
</reference>
<feature type="domain" description="Myb-like DNA-binding" evidence="2">
    <location>
        <begin position="12"/>
        <end position="54"/>
    </location>
</feature>
<feature type="region of interest" description="Disordered" evidence="1">
    <location>
        <begin position="57"/>
        <end position="128"/>
    </location>
</feature>
<evidence type="ECO:0000259" key="2">
    <source>
        <dbReference type="Pfam" id="PF22980"/>
    </source>
</evidence>